<dbReference type="InterPro" id="IPR017281">
    <property type="entry name" value="Myelin_different_resp_MyD88"/>
</dbReference>
<evidence type="ECO:0000256" key="6">
    <source>
        <dbReference type="PIRSR" id="PIRSR037756-1"/>
    </source>
</evidence>
<feature type="region of interest" description="Disordered" evidence="7">
    <location>
        <begin position="128"/>
        <end position="175"/>
    </location>
</feature>
<dbReference type="Gene3D" id="3.40.50.10140">
    <property type="entry name" value="Toll/interleukin-1 receptor homology (TIR) domain"/>
    <property type="match status" value="1"/>
</dbReference>
<dbReference type="GO" id="GO:0045087">
    <property type="term" value="P:innate immune response"/>
    <property type="evidence" value="ECO:0007669"/>
    <property type="project" value="UniProtKB-KW"/>
</dbReference>
<organism evidence="10 11">
    <name type="scientific">Eudyptes filholi</name>
    <name type="common">Southern rockhopper penguin</name>
    <dbReference type="NCBI Taxonomy" id="1419345"/>
    <lineage>
        <taxon>Eukaryota</taxon>
        <taxon>Metazoa</taxon>
        <taxon>Chordata</taxon>
        <taxon>Craniata</taxon>
        <taxon>Vertebrata</taxon>
        <taxon>Euteleostomi</taxon>
        <taxon>Archelosauria</taxon>
        <taxon>Archosauria</taxon>
        <taxon>Dinosauria</taxon>
        <taxon>Saurischia</taxon>
        <taxon>Theropoda</taxon>
        <taxon>Coelurosauria</taxon>
        <taxon>Aves</taxon>
        <taxon>Neognathae</taxon>
        <taxon>Neoaves</taxon>
        <taxon>Aequornithes</taxon>
        <taxon>Sphenisciformes</taxon>
        <taxon>Spheniscidae</taxon>
        <taxon>Eudyptes</taxon>
    </lineage>
</organism>
<dbReference type="AlphaFoldDB" id="A0A8K0BFH8"/>
<feature type="non-terminal residue" evidence="10">
    <location>
        <position position="1"/>
    </location>
</feature>
<feature type="modified residue" description="Phosphoserine" evidence="6">
    <location>
        <position position="266"/>
    </location>
</feature>
<dbReference type="GO" id="GO:0050830">
    <property type="term" value="P:defense response to Gram-positive bacterium"/>
    <property type="evidence" value="ECO:0007669"/>
    <property type="project" value="TreeGrafter"/>
</dbReference>
<dbReference type="InterPro" id="IPR035897">
    <property type="entry name" value="Toll_tir_struct_dom_sf"/>
</dbReference>
<protein>
    <submittedName>
        <fullName evidence="10">Myeloid differentiation primary response protein MyD88</fullName>
    </submittedName>
</protein>
<dbReference type="PROSITE" id="PS50017">
    <property type="entry name" value="DEATH_DOMAIN"/>
    <property type="match status" value="1"/>
</dbReference>
<feature type="region of interest" description="Disordered" evidence="7">
    <location>
        <begin position="1"/>
        <end position="27"/>
    </location>
</feature>
<gene>
    <name evidence="10" type="primary">MYD88</name>
    <name evidence="10" type="ORF">FQV13_0014834</name>
</gene>
<feature type="non-terminal residue" evidence="10">
    <location>
        <position position="318"/>
    </location>
</feature>
<evidence type="ECO:0000256" key="1">
    <source>
        <dbReference type="ARBA" id="ARBA00004496"/>
    </source>
</evidence>
<comment type="caution">
    <text evidence="10">The sequence shown here is derived from an EMBL/GenBank/DDBJ whole genome shotgun (WGS) entry which is preliminary data.</text>
</comment>
<dbReference type="Gene3D" id="1.10.533.10">
    <property type="entry name" value="Death Domain, Fas"/>
    <property type="match status" value="1"/>
</dbReference>
<dbReference type="GO" id="GO:0006954">
    <property type="term" value="P:inflammatory response"/>
    <property type="evidence" value="ECO:0007669"/>
    <property type="project" value="UniProtKB-KW"/>
</dbReference>
<dbReference type="GO" id="GO:0008063">
    <property type="term" value="P:Toll signaling pathway"/>
    <property type="evidence" value="ECO:0007669"/>
    <property type="project" value="TreeGrafter"/>
</dbReference>
<dbReference type="PROSITE" id="PS50104">
    <property type="entry name" value="TIR"/>
    <property type="match status" value="1"/>
</dbReference>
<reference evidence="10 11" key="1">
    <citation type="journal article" date="2019" name="Gigascience">
        <title>High-coverage genomes to elucidate the evolution of penguins.</title>
        <authorList>
            <person name="Pan H."/>
            <person name="Cole T.L."/>
            <person name="Bi X."/>
            <person name="Fang M."/>
            <person name="Zhou C."/>
            <person name="Yang Z."/>
            <person name="Ksepka D.T."/>
            <person name="Hart T."/>
            <person name="Bouzat J.L."/>
            <person name="Argilla L.S."/>
            <person name="Bertelsen M.F."/>
            <person name="Boersma P.D."/>
            <person name="Bost C.A."/>
            <person name="Cherel Y."/>
            <person name="Dann P."/>
            <person name="Fiddaman S.R."/>
            <person name="Howard P."/>
            <person name="Labuschagne K."/>
            <person name="Mattern T."/>
            <person name="Miller G."/>
            <person name="Parker P."/>
            <person name="Phillips R.A."/>
            <person name="Quillfeldt P."/>
            <person name="Ryan P.G."/>
            <person name="Taylor H."/>
            <person name="Thompson D.R."/>
            <person name="Young M.J."/>
            <person name="Ellegaard M.R."/>
            <person name="Gilbert M.T.P."/>
            <person name="Sinding M.S."/>
            <person name="Pacheco G."/>
            <person name="Shepherd L.D."/>
            <person name="Tennyson A.J.D."/>
            <person name="Grosser S."/>
            <person name="Kay E."/>
            <person name="Nupen L.J."/>
            <person name="Ellenberg U."/>
            <person name="Houston D.M."/>
            <person name="Reeve A.H."/>
            <person name="Johnson K."/>
            <person name="Masello J.F."/>
            <person name="Stracke T."/>
            <person name="McKinlay B."/>
            <person name="Borboroglu P.G."/>
            <person name="Zhang D.X."/>
            <person name="Zhang G."/>
        </authorList>
    </citation>
    <scope>NUCLEOTIDE SEQUENCE [LARGE SCALE GENOMIC DNA]</scope>
    <source>
        <strain evidence="10">GS 12</strain>
    </source>
</reference>
<dbReference type="Pfam" id="PF00531">
    <property type="entry name" value="Death"/>
    <property type="match status" value="1"/>
</dbReference>
<evidence type="ECO:0000313" key="10">
    <source>
        <dbReference type="EMBL" id="KAF1628768.1"/>
    </source>
</evidence>
<dbReference type="GO" id="GO:0035325">
    <property type="term" value="F:Toll-like receptor binding"/>
    <property type="evidence" value="ECO:0007669"/>
    <property type="project" value="TreeGrafter"/>
</dbReference>
<dbReference type="GO" id="GO:0070976">
    <property type="term" value="F:TIR domain binding"/>
    <property type="evidence" value="ECO:0007669"/>
    <property type="project" value="InterPro"/>
</dbReference>
<keyword evidence="11" id="KW-1185">Reference proteome</keyword>
<evidence type="ECO:0000256" key="4">
    <source>
        <dbReference type="ARBA" id="ARBA00022859"/>
    </source>
</evidence>
<dbReference type="SMART" id="SM00255">
    <property type="entry name" value="TIR"/>
    <property type="match status" value="1"/>
</dbReference>
<sequence>MATAPAGPDPVPGPGSGPGPGPVAVPSPPDLHAVPMVALNYSVRRRLGLYLNPRAAAAADWTALAEELGCEYLEIRRLEARPDPTAALLEDWQCRCPGGATVGRLLDLLRRLGRHDVLLDLADSVGEARRHPSAPSRAAPFPQGRRGGPARLRPAPPAPQAGSAPRPGRSVREGEGGNGTEMFDAFICYCQKDLQFVQEMIRELEQTEFKLKLCVFDRDVLPGTCVWSISGELIERRCRRMVVVISDDYLESDECDFQTKFALSLSPGARLKRLIPVKCKTMKNEFPSILRFITICDYTNPCTKKWFWMRLAKSLMLP</sequence>
<feature type="domain" description="Death" evidence="8">
    <location>
        <begin position="59"/>
        <end position="125"/>
    </location>
</feature>
<dbReference type="SUPFAM" id="SSF47986">
    <property type="entry name" value="DEATH domain"/>
    <property type="match status" value="1"/>
</dbReference>
<dbReference type="GO" id="GO:0005886">
    <property type="term" value="C:plasma membrane"/>
    <property type="evidence" value="ECO:0007669"/>
    <property type="project" value="TreeGrafter"/>
</dbReference>
<dbReference type="InterPro" id="IPR011029">
    <property type="entry name" value="DEATH-like_dom_sf"/>
</dbReference>
<dbReference type="SUPFAM" id="SSF52200">
    <property type="entry name" value="Toll/Interleukin receptor TIR domain"/>
    <property type="match status" value="1"/>
</dbReference>
<keyword evidence="5" id="KW-0395">Inflammatory response</keyword>
<keyword evidence="4" id="KW-0391">Immunity</keyword>
<evidence type="ECO:0000256" key="7">
    <source>
        <dbReference type="SAM" id="MobiDB-lite"/>
    </source>
</evidence>
<feature type="compositionally biased region" description="Pro residues" evidence="7">
    <location>
        <begin position="7"/>
        <end position="27"/>
    </location>
</feature>
<keyword evidence="2" id="KW-0963">Cytoplasm</keyword>
<dbReference type="FunFam" id="1.10.533.10:FF:000029">
    <property type="entry name" value="Myeloid differentiation primary response protein MyD88"/>
    <property type="match status" value="1"/>
</dbReference>
<dbReference type="SMART" id="SM00005">
    <property type="entry name" value="DEATH"/>
    <property type="match status" value="1"/>
</dbReference>
<feature type="compositionally biased region" description="Low complexity" evidence="7">
    <location>
        <begin position="133"/>
        <end position="153"/>
    </location>
</feature>
<evidence type="ECO:0000256" key="5">
    <source>
        <dbReference type="ARBA" id="ARBA00023198"/>
    </source>
</evidence>
<dbReference type="InterPro" id="IPR000488">
    <property type="entry name" value="Death_dom"/>
</dbReference>
<dbReference type="Proteomes" id="UP000799811">
    <property type="component" value="Unassembled WGS sequence"/>
</dbReference>
<evidence type="ECO:0000313" key="11">
    <source>
        <dbReference type="Proteomes" id="UP000799811"/>
    </source>
</evidence>
<name>A0A8K0BFH8_9AVES</name>
<dbReference type="PANTHER" id="PTHR15079">
    <property type="entry name" value="MYD88"/>
    <property type="match status" value="1"/>
</dbReference>
<dbReference type="GO" id="GO:0034142">
    <property type="term" value="P:toll-like receptor 4 signaling pathway"/>
    <property type="evidence" value="ECO:0007669"/>
    <property type="project" value="TreeGrafter"/>
</dbReference>
<dbReference type="GO" id="GO:0002755">
    <property type="term" value="P:MyD88-dependent toll-like receptor signaling pathway"/>
    <property type="evidence" value="ECO:0007669"/>
    <property type="project" value="InterPro"/>
</dbReference>
<accession>A0A8K0BFH8</accession>
<evidence type="ECO:0000259" key="8">
    <source>
        <dbReference type="PROSITE" id="PS50017"/>
    </source>
</evidence>
<dbReference type="EMBL" id="VULK01001544">
    <property type="protein sequence ID" value="KAF1628768.1"/>
    <property type="molecule type" value="Genomic_DNA"/>
</dbReference>
<dbReference type="PIRSF" id="PIRSF037756">
    <property type="entry name" value="MyD88"/>
    <property type="match status" value="1"/>
</dbReference>
<evidence type="ECO:0000256" key="2">
    <source>
        <dbReference type="ARBA" id="ARBA00022490"/>
    </source>
</evidence>
<proteinExistence type="predicted"/>
<evidence type="ECO:0000256" key="3">
    <source>
        <dbReference type="ARBA" id="ARBA00022588"/>
    </source>
</evidence>
<dbReference type="GO" id="GO:0043123">
    <property type="term" value="P:positive regulation of canonical NF-kappaB signal transduction"/>
    <property type="evidence" value="ECO:0007669"/>
    <property type="project" value="InterPro"/>
</dbReference>
<keyword evidence="3" id="KW-0399">Innate immunity</keyword>
<feature type="domain" description="TIR" evidence="9">
    <location>
        <begin position="181"/>
        <end position="315"/>
    </location>
</feature>
<dbReference type="Pfam" id="PF13676">
    <property type="entry name" value="TIR_2"/>
    <property type="match status" value="1"/>
</dbReference>
<comment type="subcellular location">
    <subcellularLocation>
        <location evidence="1">Cytoplasm</location>
    </subcellularLocation>
</comment>
<dbReference type="FunFam" id="3.40.50.10140:FF:000005">
    <property type="entry name" value="Myeloid differentiation primary response protein MyD88"/>
    <property type="match status" value="1"/>
</dbReference>
<dbReference type="InterPro" id="IPR000157">
    <property type="entry name" value="TIR_dom"/>
</dbReference>
<dbReference type="GO" id="GO:0005737">
    <property type="term" value="C:cytoplasm"/>
    <property type="evidence" value="ECO:0007669"/>
    <property type="project" value="UniProtKB-SubCell"/>
</dbReference>
<dbReference type="PANTHER" id="PTHR15079:SF3">
    <property type="entry name" value="MYELOID DIFFERENTIATION PRIMARY RESPONSE PROTEIN MYD88"/>
    <property type="match status" value="1"/>
</dbReference>
<evidence type="ECO:0000259" key="9">
    <source>
        <dbReference type="PROSITE" id="PS50104"/>
    </source>
</evidence>